<dbReference type="InterPro" id="IPR012944">
    <property type="entry name" value="SusD_RagB_dom"/>
</dbReference>
<sequence length="525" mass="59477">MKKLLLLMVVLTTSLSCKKFLTERPEDFLSPENYYETEAQLDFALNGVYTVMTENGTYASAMLGRLGLEADEGYNNNATDNASVSDYAVFSSDAKIQLYWTVLYKGIDRANRLLENLHKPAMNETKRDRIKGQALFLRSYYYLMLVSRFGDVPLLLKSAADGSPESVQVPKTAAKEIYNQILADMEEASGLVADITAVESAGRVSKSAVWGIMARVCLYMAGNPINDVAKYQEAITWANKVISLNYHQLNSSYQQVFINYAQDKYDLKESIWEVEFWGNGIGVYTGSAGAVGMINGIGGTADDNIGRATGVLFTTKWHLQVYEAGDLRRDWTIAPFRYEGNPPVESNWSASVNQIYTRYCGKWRRKYELVTPKGNRTPQNFPLLRYSDVLLMLAEAENEVNKTPTEAAYTAINQVRRRGFGKPINTPDPTLDIQNQDYETFKLTIRNERAKELGFEGLRKNDLVRWGIFYDRMKVIYADVEPGNNAAIRAAKKYYGNVTQRDVVWPIPSYELGINKKLEQHDLWK</sequence>
<comment type="caution">
    <text evidence="8">The sequence shown here is derived from an EMBL/GenBank/DDBJ whole genome shotgun (WGS) entry which is preliminary data.</text>
</comment>
<keyword evidence="9" id="KW-1185">Reference proteome</keyword>
<dbReference type="PROSITE" id="PS51257">
    <property type="entry name" value="PROKAR_LIPOPROTEIN"/>
    <property type="match status" value="1"/>
</dbReference>
<proteinExistence type="inferred from homology"/>
<accession>A0ABW9JN33</accession>
<protein>
    <submittedName>
        <fullName evidence="8">RagB/SusD family nutrient uptake outer membrane protein</fullName>
    </submittedName>
</protein>
<evidence type="ECO:0000256" key="3">
    <source>
        <dbReference type="ARBA" id="ARBA00022729"/>
    </source>
</evidence>
<evidence type="ECO:0000256" key="5">
    <source>
        <dbReference type="ARBA" id="ARBA00023237"/>
    </source>
</evidence>
<dbReference type="CDD" id="cd08977">
    <property type="entry name" value="SusD"/>
    <property type="match status" value="1"/>
</dbReference>
<dbReference type="InterPro" id="IPR033985">
    <property type="entry name" value="SusD-like_N"/>
</dbReference>
<evidence type="ECO:0000256" key="4">
    <source>
        <dbReference type="ARBA" id="ARBA00023136"/>
    </source>
</evidence>
<dbReference type="Proteomes" id="UP001517367">
    <property type="component" value="Unassembled WGS sequence"/>
</dbReference>
<feature type="domain" description="SusD-like N-terminal" evidence="7">
    <location>
        <begin position="20"/>
        <end position="218"/>
    </location>
</feature>
<comment type="subcellular location">
    <subcellularLocation>
        <location evidence="1">Cell outer membrane</location>
    </subcellularLocation>
</comment>
<dbReference type="Gene3D" id="1.25.40.390">
    <property type="match status" value="1"/>
</dbReference>
<name>A0ABW9JN33_9SPHI</name>
<dbReference type="InterPro" id="IPR011990">
    <property type="entry name" value="TPR-like_helical_dom_sf"/>
</dbReference>
<keyword evidence="5" id="KW-0998">Cell outer membrane</keyword>
<evidence type="ECO:0000256" key="1">
    <source>
        <dbReference type="ARBA" id="ARBA00004442"/>
    </source>
</evidence>
<dbReference type="EMBL" id="SRMP02000051">
    <property type="protein sequence ID" value="MFN0293645.1"/>
    <property type="molecule type" value="Genomic_DNA"/>
</dbReference>
<gene>
    <name evidence="8" type="ORF">E5L68_019870</name>
</gene>
<keyword evidence="3" id="KW-0732">Signal</keyword>
<dbReference type="SUPFAM" id="SSF48452">
    <property type="entry name" value="TPR-like"/>
    <property type="match status" value="1"/>
</dbReference>
<feature type="domain" description="RagB/SusD" evidence="6">
    <location>
        <begin position="355"/>
        <end position="524"/>
    </location>
</feature>
<dbReference type="RefSeq" id="WP_138729310.1">
    <property type="nucleotide sequence ID" value="NZ_SRMP02000051.1"/>
</dbReference>
<evidence type="ECO:0000313" key="8">
    <source>
        <dbReference type="EMBL" id="MFN0293645.1"/>
    </source>
</evidence>
<comment type="similarity">
    <text evidence="2">Belongs to the SusD family.</text>
</comment>
<dbReference type="Pfam" id="PF14322">
    <property type="entry name" value="SusD-like_3"/>
    <property type="match status" value="1"/>
</dbReference>
<keyword evidence="4" id="KW-0472">Membrane</keyword>
<reference evidence="8 9" key="1">
    <citation type="submission" date="2024-12" db="EMBL/GenBank/DDBJ databases">
        <authorList>
            <person name="Hu S."/>
        </authorList>
    </citation>
    <scope>NUCLEOTIDE SEQUENCE [LARGE SCALE GENOMIC DNA]</scope>
    <source>
        <strain evidence="8 9">P-25</strain>
    </source>
</reference>
<evidence type="ECO:0000259" key="6">
    <source>
        <dbReference type="Pfam" id="PF07980"/>
    </source>
</evidence>
<evidence type="ECO:0000313" key="9">
    <source>
        <dbReference type="Proteomes" id="UP001517367"/>
    </source>
</evidence>
<dbReference type="Pfam" id="PF07980">
    <property type="entry name" value="SusD_RagB"/>
    <property type="match status" value="1"/>
</dbReference>
<organism evidence="8 9">
    <name type="scientific">Pedobacter helvus</name>
    <dbReference type="NCBI Taxonomy" id="2563444"/>
    <lineage>
        <taxon>Bacteria</taxon>
        <taxon>Pseudomonadati</taxon>
        <taxon>Bacteroidota</taxon>
        <taxon>Sphingobacteriia</taxon>
        <taxon>Sphingobacteriales</taxon>
        <taxon>Sphingobacteriaceae</taxon>
        <taxon>Pedobacter</taxon>
    </lineage>
</organism>
<evidence type="ECO:0000259" key="7">
    <source>
        <dbReference type="Pfam" id="PF14322"/>
    </source>
</evidence>
<evidence type="ECO:0000256" key="2">
    <source>
        <dbReference type="ARBA" id="ARBA00006275"/>
    </source>
</evidence>